<dbReference type="Proteomes" id="UP000246121">
    <property type="component" value="Unassembled WGS sequence"/>
</dbReference>
<organism evidence="2 3">
    <name type="scientific">Trypanosoma cruzi</name>
    <dbReference type="NCBI Taxonomy" id="5693"/>
    <lineage>
        <taxon>Eukaryota</taxon>
        <taxon>Discoba</taxon>
        <taxon>Euglenozoa</taxon>
        <taxon>Kinetoplastea</taxon>
        <taxon>Metakinetoplastina</taxon>
        <taxon>Trypanosomatida</taxon>
        <taxon>Trypanosomatidae</taxon>
        <taxon>Trypanosoma</taxon>
        <taxon>Schizotrypanum</taxon>
    </lineage>
</organism>
<proteinExistence type="predicted"/>
<accession>A0A2V2VSG6</accession>
<dbReference type="VEuPathDB" id="TriTrypDB:C3747_47g252"/>
<evidence type="ECO:0000256" key="1">
    <source>
        <dbReference type="SAM" id="MobiDB-lite"/>
    </source>
</evidence>
<dbReference type="VEuPathDB" id="TriTrypDB:TcG_02872"/>
<dbReference type="VEuPathDB" id="TriTrypDB:TCSYLVIO_004285"/>
<sequence length="633" mass="71202">MAYNHISMDDDGVASFTGGPWHQNGADTEMAPESGMATASIAGVPVIDPMMTPGEFIRRCQQQYYFEFSWEVPFPRVPAAPLLYLPDAFKELLSDPSPLGVMQAELDAMSEGVLERIPLAYYLLRPEVVEEARNIAMECEQRVEELQRQAAVDGLPERLTWRPEEVNPYLERADAELLDTDIDLNLVLERDKPSLTLLQRPLYTDMGLVPQEQRHLERLARIVPETLRSQSLFYSSQGPNAMGESLDSLGGIGIPLYCGEEWTQAGCGNGQAAMEAQQKWLDGVRKSFRFARTLDTHHDKLLELVAQTKLGLDCKNPAAMCLTRRLWQLLFEGTNKGQQRSVWHQLCRFSSNYDDRGEAEEQLRRAVVDLQLPHSELWLALLREYLDLLKEYTLSLSGGTEERKEQLQISGKELDPFEQGAFEPDLQTGATLRRVGKELGADRQPVAIFPVEILPLYPAGFDKAAEEMRAGIPGHIEHLGELAKALHHVVLPGALVNEESRIRGPHALVNNTNLLVADKNSDRQLSHGLTVSYHTSRENTFEPLVSENNSTSSYLFQLCTVEGGPSSSLSNASRRHVVYNRLSVRNLFVKSPNAEMPPYERYVLMFGLEGERKRQREAHGDVKESPVSTRRVE</sequence>
<comment type="caution">
    <text evidence="2">The sequence shown here is derived from an EMBL/GenBank/DDBJ whole genome shotgun (WGS) entry which is preliminary data.</text>
</comment>
<dbReference type="EMBL" id="PRFA01000010">
    <property type="protein sequence ID" value="PWU99074.1"/>
    <property type="molecule type" value="Genomic_DNA"/>
</dbReference>
<feature type="region of interest" description="Disordered" evidence="1">
    <location>
        <begin position="613"/>
        <end position="633"/>
    </location>
</feature>
<dbReference type="VEuPathDB" id="TriTrypDB:ECC02_007325"/>
<dbReference type="AlphaFoldDB" id="A0A2V2VSG6"/>
<reference evidence="2 3" key="1">
    <citation type="journal article" date="2018" name="Microb. Genom.">
        <title>Expanding an expanded genome: long-read sequencing of Trypanosoma cruzi.</title>
        <authorList>
            <person name="Berna L."/>
            <person name="Rodriguez M."/>
            <person name="Chiribao M.L."/>
            <person name="Parodi-Talice A."/>
            <person name="Pita S."/>
            <person name="Rijo G."/>
            <person name="Alvarez-Valin F."/>
            <person name="Robello C."/>
        </authorList>
    </citation>
    <scope>NUCLEOTIDE SEQUENCE [LARGE SCALE GENOMIC DNA]</scope>
    <source>
        <strain evidence="2 3">Dm28c</strain>
    </source>
</reference>
<dbReference type="VEuPathDB" id="TriTrypDB:C4B63_10g126"/>
<dbReference type="VEuPathDB" id="TriTrypDB:TcBrA4_0128620"/>
<evidence type="ECO:0000313" key="2">
    <source>
        <dbReference type="EMBL" id="PWU99074.1"/>
    </source>
</evidence>
<evidence type="ECO:0000313" key="3">
    <source>
        <dbReference type="Proteomes" id="UP000246121"/>
    </source>
</evidence>
<dbReference type="VEuPathDB" id="TriTrypDB:TcCL_Unassigned03659"/>
<protein>
    <submittedName>
        <fullName evidence="2">Uncharacterized protein</fullName>
    </submittedName>
</protein>
<dbReference type="VEuPathDB" id="TriTrypDB:TcCLB.509995.29"/>
<name>A0A2V2VSG6_TRYCR</name>
<dbReference type="VEuPathDB" id="TriTrypDB:BCY84_15084"/>
<dbReference type="VEuPathDB" id="TriTrypDB:Tc_MARK_3085"/>
<dbReference type="VEuPathDB" id="TriTrypDB:TCDM_04282"/>
<gene>
    <name evidence="2" type="ORF">C4B63_10g126</name>
</gene>